<accession>A0A0A8B5P0</accession>
<dbReference type="Proteomes" id="UP000031121">
    <property type="component" value="Chromosome"/>
</dbReference>
<dbReference type="KEGG" id="cbac:JI75_08375"/>
<dbReference type="PANTHER" id="PTHR34227:SF11">
    <property type="entry name" value="CHAPERONE PROTEIN TORD"/>
    <property type="match status" value="1"/>
</dbReference>
<evidence type="ECO:0000313" key="2">
    <source>
        <dbReference type="EMBL" id="AJC12659.1"/>
    </source>
</evidence>
<dbReference type="SUPFAM" id="SSF89155">
    <property type="entry name" value="TorD-like"/>
    <property type="match status" value="1"/>
</dbReference>
<dbReference type="RefSeq" id="WP_039690099.1">
    <property type="nucleotide sequence ID" value="NZ_CP009302.1"/>
</dbReference>
<protein>
    <submittedName>
        <fullName evidence="2">Dehydrogenase</fullName>
    </submittedName>
</protein>
<dbReference type="InterPro" id="IPR020945">
    <property type="entry name" value="DMSO/NO3_reduct_chaperone"/>
</dbReference>
<keyword evidence="1" id="KW-0143">Chaperone</keyword>
<dbReference type="STRING" id="1531429.JI75_08375"/>
<reference evidence="3" key="1">
    <citation type="submission" date="2014-08" db="EMBL/GenBank/DDBJ databases">
        <title>Coriobacteriaceae sp. complete genome.</title>
        <authorList>
            <person name="Looft T."/>
            <person name="Bayles D.O."/>
            <person name="Stanton T.B."/>
        </authorList>
    </citation>
    <scope>NUCLEOTIDE SEQUENCE [LARGE SCALE GENOMIC DNA]</scope>
    <source>
        <strain evidence="3">68-1-3</strain>
    </source>
</reference>
<gene>
    <name evidence="2" type="ORF">JI75_08375</name>
</gene>
<dbReference type="OrthoDB" id="3172435at2"/>
<dbReference type="InterPro" id="IPR036411">
    <property type="entry name" value="TorD-like_sf"/>
</dbReference>
<dbReference type="PANTHER" id="PTHR34227">
    <property type="entry name" value="CHAPERONE PROTEIN YCDY"/>
    <property type="match status" value="1"/>
</dbReference>
<evidence type="ECO:0000256" key="1">
    <source>
        <dbReference type="ARBA" id="ARBA00023186"/>
    </source>
</evidence>
<dbReference type="HOGENOM" id="CLU_077650_0_1_11"/>
<reference evidence="2 3" key="2">
    <citation type="journal article" date="2015" name="Genome Announc.">
        <title>Complete Genome Sequence of Coriobacteriaceae Strain 68-1-3, a Novel Mucus-Degrading Isolate from the Swine Intestinal Tract.</title>
        <authorList>
            <person name="Looft T."/>
            <person name="Bayles D.O."/>
            <person name="Alt D.P."/>
            <person name="Stanton T.B."/>
        </authorList>
    </citation>
    <scope>NUCLEOTIDE SEQUENCE [LARGE SCALE GENOMIC DNA]</scope>
    <source>
        <strain evidence="2 3">68-1-3</strain>
    </source>
</reference>
<evidence type="ECO:0000313" key="3">
    <source>
        <dbReference type="Proteomes" id="UP000031121"/>
    </source>
</evidence>
<sequence length="227" mass="26008">MSEETIDLGKLMDERASTYGLLSRLFRTEVDREALKELQGMRFPVATGNSLIDKGFRQMYDYLRTSWDDSVTELAIDYVRCFIGHGVNGYSAAYPFESVYTSERRLLMQEARAEVLQILRDNNLKRGSWNEGEDHIALEFEFMQRLSDRTARCLRENDEDRAIENLKTQAEFLDDHILNWLPMLVSDMGQFAQTSFYLGLGDLALGYSQEDAALLDELLENAGETAA</sequence>
<dbReference type="Gene3D" id="1.10.3480.10">
    <property type="entry name" value="TorD-like"/>
    <property type="match status" value="1"/>
</dbReference>
<keyword evidence="3" id="KW-1185">Reference proteome</keyword>
<dbReference type="InterPro" id="IPR050289">
    <property type="entry name" value="TorD/DmsD_chaperones"/>
</dbReference>
<dbReference type="Pfam" id="PF02613">
    <property type="entry name" value="Nitrate_red_del"/>
    <property type="match status" value="1"/>
</dbReference>
<dbReference type="EMBL" id="CP009302">
    <property type="protein sequence ID" value="AJC12659.1"/>
    <property type="molecule type" value="Genomic_DNA"/>
</dbReference>
<dbReference type="AlphaFoldDB" id="A0A0A8B5P0"/>
<organism evidence="2 3">
    <name type="scientific">Berryella intestinalis</name>
    <dbReference type="NCBI Taxonomy" id="1531429"/>
    <lineage>
        <taxon>Bacteria</taxon>
        <taxon>Bacillati</taxon>
        <taxon>Actinomycetota</taxon>
        <taxon>Coriobacteriia</taxon>
        <taxon>Eggerthellales</taxon>
        <taxon>Eggerthellaceae</taxon>
        <taxon>Berryella</taxon>
    </lineage>
</organism>
<name>A0A0A8B5P0_9ACTN</name>
<proteinExistence type="predicted"/>